<dbReference type="AlphaFoldDB" id="X1BXJ9"/>
<dbReference type="SUPFAM" id="SSF53335">
    <property type="entry name" value="S-adenosyl-L-methionine-dependent methyltransferases"/>
    <property type="match status" value="1"/>
</dbReference>
<dbReference type="GO" id="GO:0003677">
    <property type="term" value="F:DNA binding"/>
    <property type="evidence" value="ECO:0007669"/>
    <property type="project" value="InterPro"/>
</dbReference>
<evidence type="ECO:0000256" key="2">
    <source>
        <dbReference type="ARBA" id="ARBA00012185"/>
    </source>
</evidence>
<name>X1BXJ9_9ZZZZ</name>
<dbReference type="PROSITE" id="PS00093">
    <property type="entry name" value="N4_MTASE"/>
    <property type="match status" value="1"/>
</dbReference>
<comment type="caution">
    <text evidence="8">The sequence shown here is derived from an EMBL/GenBank/DDBJ whole genome shotgun (WGS) entry which is preliminary data.</text>
</comment>
<organism evidence="8">
    <name type="scientific">marine sediment metagenome</name>
    <dbReference type="NCBI Taxonomy" id="412755"/>
    <lineage>
        <taxon>unclassified sequences</taxon>
        <taxon>metagenomes</taxon>
        <taxon>ecological metagenomes</taxon>
    </lineage>
</organism>
<dbReference type="InterPro" id="IPR029063">
    <property type="entry name" value="SAM-dependent_MTases_sf"/>
</dbReference>
<dbReference type="EC" id="2.1.1.113" evidence="2"/>
<dbReference type="GO" id="GO:0015667">
    <property type="term" value="F:site-specific DNA-methyltransferase (cytosine-N4-specific) activity"/>
    <property type="evidence" value="ECO:0007669"/>
    <property type="project" value="UniProtKB-EC"/>
</dbReference>
<evidence type="ECO:0000256" key="4">
    <source>
        <dbReference type="ARBA" id="ARBA00022679"/>
    </source>
</evidence>
<keyword evidence="6" id="KW-0680">Restriction system</keyword>
<sequence>MNAKLLFDPYCGTGTSLVEANLLNINAIGTDLNPLAKLIAITKTTLIKIQTLDLYLRDFHDLMFTYKFGINSRKSIVIPSFKNIDYWFSNDVKIKLAIIKEYIEKIDDVKIKNFFKIAFSETIRDSSWTSNSEFKLVRMKQSKLNSFNPDVFGSMEFKLSRNRNGLVDFIKSKINGAKSKIYSFNTVSRIPKNIISLNSIDLILTSPPYGDSRTTVAYGQFSRLSNQWLDVKDASNVDNNLMGGRKQEPHYKFGVKALDSLLHDM</sequence>
<evidence type="ECO:0000256" key="5">
    <source>
        <dbReference type="ARBA" id="ARBA00022691"/>
    </source>
</evidence>
<keyword evidence="4" id="KW-0808">Transferase</keyword>
<dbReference type="GO" id="GO:0032259">
    <property type="term" value="P:methylation"/>
    <property type="evidence" value="ECO:0007669"/>
    <property type="project" value="UniProtKB-KW"/>
</dbReference>
<dbReference type="Gene3D" id="3.40.50.150">
    <property type="entry name" value="Vaccinia Virus protein VP39"/>
    <property type="match status" value="1"/>
</dbReference>
<keyword evidence="3" id="KW-0489">Methyltransferase</keyword>
<proteinExistence type="inferred from homology"/>
<evidence type="ECO:0000256" key="1">
    <source>
        <dbReference type="ARBA" id="ARBA00010203"/>
    </source>
</evidence>
<comment type="catalytic activity">
    <reaction evidence="7">
        <text>a 2'-deoxycytidine in DNA + S-adenosyl-L-methionine = an N(4)-methyl-2'-deoxycytidine in DNA + S-adenosyl-L-homocysteine + H(+)</text>
        <dbReference type="Rhea" id="RHEA:16857"/>
        <dbReference type="Rhea" id="RHEA-COMP:11369"/>
        <dbReference type="Rhea" id="RHEA-COMP:13674"/>
        <dbReference type="ChEBI" id="CHEBI:15378"/>
        <dbReference type="ChEBI" id="CHEBI:57856"/>
        <dbReference type="ChEBI" id="CHEBI:59789"/>
        <dbReference type="ChEBI" id="CHEBI:85452"/>
        <dbReference type="ChEBI" id="CHEBI:137933"/>
        <dbReference type="EC" id="2.1.1.113"/>
    </reaction>
</comment>
<feature type="non-terminal residue" evidence="8">
    <location>
        <position position="265"/>
    </location>
</feature>
<keyword evidence="5" id="KW-0949">S-adenosyl-L-methionine</keyword>
<evidence type="ECO:0000256" key="3">
    <source>
        <dbReference type="ARBA" id="ARBA00022603"/>
    </source>
</evidence>
<comment type="similarity">
    <text evidence="1">Belongs to the N(4)/N(6)-methyltransferase family. N(4) subfamily.</text>
</comment>
<evidence type="ECO:0000256" key="6">
    <source>
        <dbReference type="ARBA" id="ARBA00022747"/>
    </source>
</evidence>
<accession>X1BXJ9</accession>
<dbReference type="InterPro" id="IPR017985">
    <property type="entry name" value="MeTrfase_CN4_CS"/>
</dbReference>
<evidence type="ECO:0000256" key="7">
    <source>
        <dbReference type="ARBA" id="ARBA00049120"/>
    </source>
</evidence>
<protein>
    <recommendedName>
        <fullName evidence="2">site-specific DNA-methyltransferase (cytosine-N(4)-specific)</fullName>
        <ecNumber evidence="2">2.1.1.113</ecNumber>
    </recommendedName>
</protein>
<reference evidence="8" key="1">
    <citation type="journal article" date="2014" name="Front. Microbiol.">
        <title>High frequency of phylogenetically diverse reductive dehalogenase-homologous genes in deep subseafloor sedimentary metagenomes.</title>
        <authorList>
            <person name="Kawai M."/>
            <person name="Futagami T."/>
            <person name="Toyoda A."/>
            <person name="Takaki Y."/>
            <person name="Nishi S."/>
            <person name="Hori S."/>
            <person name="Arai W."/>
            <person name="Tsubouchi T."/>
            <person name="Morono Y."/>
            <person name="Uchiyama I."/>
            <person name="Ito T."/>
            <person name="Fujiyama A."/>
            <person name="Inagaki F."/>
            <person name="Takami H."/>
        </authorList>
    </citation>
    <scope>NUCLEOTIDE SEQUENCE</scope>
    <source>
        <strain evidence="8">Expedition CK06-06</strain>
    </source>
</reference>
<dbReference type="GO" id="GO:0009307">
    <property type="term" value="P:DNA restriction-modification system"/>
    <property type="evidence" value="ECO:0007669"/>
    <property type="project" value="UniProtKB-KW"/>
</dbReference>
<gene>
    <name evidence="8" type="ORF">S01H4_43640</name>
</gene>
<evidence type="ECO:0000313" key="8">
    <source>
        <dbReference type="EMBL" id="GAH00506.1"/>
    </source>
</evidence>
<dbReference type="EMBL" id="BART01024093">
    <property type="protein sequence ID" value="GAH00506.1"/>
    <property type="molecule type" value="Genomic_DNA"/>
</dbReference>